<reference evidence="2" key="1">
    <citation type="submission" date="2013-12" db="EMBL/GenBank/DDBJ databases">
        <title>The Genome Sequence of Aphanomyces invadans NJM9701.</title>
        <authorList>
            <consortium name="The Broad Institute Genomics Platform"/>
            <person name="Russ C."/>
            <person name="Tyler B."/>
            <person name="van West P."/>
            <person name="Dieguez-Uribeondo J."/>
            <person name="Young S.K."/>
            <person name="Zeng Q."/>
            <person name="Gargeya S."/>
            <person name="Fitzgerald M."/>
            <person name="Abouelleil A."/>
            <person name="Alvarado L."/>
            <person name="Chapman S.B."/>
            <person name="Gainer-Dewar J."/>
            <person name="Goldberg J."/>
            <person name="Griggs A."/>
            <person name="Gujja S."/>
            <person name="Hansen M."/>
            <person name="Howarth C."/>
            <person name="Imamovic A."/>
            <person name="Ireland A."/>
            <person name="Larimer J."/>
            <person name="McCowan C."/>
            <person name="Murphy C."/>
            <person name="Pearson M."/>
            <person name="Poon T.W."/>
            <person name="Priest M."/>
            <person name="Roberts A."/>
            <person name="Saif S."/>
            <person name="Shea T."/>
            <person name="Sykes S."/>
            <person name="Wortman J."/>
            <person name="Nusbaum C."/>
            <person name="Birren B."/>
        </authorList>
    </citation>
    <scope>NUCLEOTIDE SEQUENCE [LARGE SCALE GENOMIC DNA]</scope>
    <source>
        <strain evidence="2">NJM9701</strain>
    </source>
</reference>
<feature type="compositionally biased region" description="Basic and acidic residues" evidence="1">
    <location>
        <begin position="151"/>
        <end position="168"/>
    </location>
</feature>
<feature type="compositionally biased region" description="Polar residues" evidence="1">
    <location>
        <begin position="410"/>
        <end position="422"/>
    </location>
</feature>
<name>A0A024TVD9_9STRA</name>
<feature type="region of interest" description="Disordered" evidence="1">
    <location>
        <begin position="1"/>
        <end position="35"/>
    </location>
</feature>
<sequence length="472" mass="53718">MHGRARKATHRRTPAAVATTQDGGAFDRNNNSGGSSLVDVIDSIEDESADAMILQYFMDFTDDSKSTVERPEEPSPPKERSPDEEEALRRLKEKQNKHRLNNIRHRQRKQCENDSLRTEVVELEQRLNALQASSARRGQQRGLRNEAAIRQLKEESKAEKRKRDESEDEHAILLRTVHSQRDLIQLYFKRITTTHCMHSNHVILENEPFLMYTLMGCPDVRANGYDWIMTQMRRKLDVALTYLHSYVGNHIEEDTKIYLGDNTVDLVRNHMWTFPTLQVAQSSWESFTRINTDPSAARRTSRLEVIDPDTFYTRIIIDDGIIPGKPLTLNMLQSRFMQGNRAVIAFRTISEDNLHPIESNGMCDLSVAGWLSFEPNPDGTTHAKVFVKFRTDHSNGEQSGELVSVDDATAMTSRSPNTSNRKTQANQWIMSVISKMFTAVNGTTRQALRAPPPATTSLTVLKKHEALRDSSA</sequence>
<feature type="compositionally biased region" description="Polar residues" evidence="1">
    <location>
        <begin position="18"/>
        <end position="35"/>
    </location>
</feature>
<dbReference type="GeneID" id="20086338"/>
<evidence type="ECO:0000256" key="1">
    <source>
        <dbReference type="SAM" id="MobiDB-lite"/>
    </source>
</evidence>
<gene>
    <name evidence="2" type="ORF">H310_09288</name>
</gene>
<dbReference type="VEuPathDB" id="FungiDB:H310_09288"/>
<organism evidence="2">
    <name type="scientific">Aphanomyces invadans</name>
    <dbReference type="NCBI Taxonomy" id="157072"/>
    <lineage>
        <taxon>Eukaryota</taxon>
        <taxon>Sar</taxon>
        <taxon>Stramenopiles</taxon>
        <taxon>Oomycota</taxon>
        <taxon>Saprolegniomycetes</taxon>
        <taxon>Saprolegniales</taxon>
        <taxon>Verrucalvaceae</taxon>
        <taxon>Aphanomyces</taxon>
    </lineage>
</organism>
<proteinExistence type="predicted"/>
<feature type="compositionally biased region" description="Basic residues" evidence="1">
    <location>
        <begin position="1"/>
        <end position="13"/>
    </location>
</feature>
<accession>A0A024TVD9</accession>
<dbReference type="AlphaFoldDB" id="A0A024TVD9"/>
<feature type="region of interest" description="Disordered" evidence="1">
    <location>
        <begin position="92"/>
        <end position="111"/>
    </location>
</feature>
<feature type="region of interest" description="Disordered" evidence="1">
    <location>
        <begin position="395"/>
        <end position="422"/>
    </location>
</feature>
<evidence type="ECO:0008006" key="3">
    <source>
        <dbReference type="Google" id="ProtNLM"/>
    </source>
</evidence>
<dbReference type="EMBL" id="KI913971">
    <property type="protein sequence ID" value="ETV97983.1"/>
    <property type="molecule type" value="Genomic_DNA"/>
</dbReference>
<evidence type="ECO:0000313" key="2">
    <source>
        <dbReference type="EMBL" id="ETV97983.1"/>
    </source>
</evidence>
<dbReference type="OrthoDB" id="63395at2759"/>
<dbReference type="RefSeq" id="XP_008873544.1">
    <property type="nucleotide sequence ID" value="XM_008875322.1"/>
</dbReference>
<feature type="region of interest" description="Disordered" evidence="1">
    <location>
        <begin position="133"/>
        <end position="168"/>
    </location>
</feature>
<feature type="region of interest" description="Disordered" evidence="1">
    <location>
        <begin position="63"/>
        <end position="87"/>
    </location>
</feature>
<protein>
    <recommendedName>
        <fullName evidence="3">BZIP domain-containing protein</fullName>
    </recommendedName>
</protein>
<feature type="compositionally biased region" description="Basic residues" evidence="1">
    <location>
        <begin position="95"/>
        <end position="108"/>
    </location>
</feature>